<keyword evidence="3" id="KW-1185">Reference proteome</keyword>
<dbReference type="PRINTS" id="PR00412">
    <property type="entry name" value="EPOXHYDRLASE"/>
</dbReference>
<sequence length="288" mass="32175">MTVRTAVTAGRSMSLTDNDIIVDGVRLAYRDRGDGPPVVFLHGTPSYSYEWRDVVPHVEAAGYRTLTYDLLGYGASERPLDRDTSVTAQAALLVELLDELDLARVNLVAHDIGGAIGQRLAIDWPERVHRLLLIDTVSYDSWPSATWRQIIRDNLDDHAAMSAAEFERMLTRQLQMTVSDANRMRGEVLEAYLDPHRSPLGRASFFDHQVRHYDSAHTESLTARLGDLDLPVRILWGGRDQWQPVSYAERLTADIPGAELVVLPEAGHFVMEDDAAAVTREVLDFLAA</sequence>
<evidence type="ECO:0000259" key="1">
    <source>
        <dbReference type="Pfam" id="PF00561"/>
    </source>
</evidence>
<proteinExistence type="predicted"/>
<reference evidence="2 3" key="1">
    <citation type="journal article" date="2019" name="Emerg. Microbes Infect.">
        <title>Comprehensive subspecies identification of 175 nontuberculous mycobacteria species based on 7547 genomic profiles.</title>
        <authorList>
            <person name="Matsumoto Y."/>
            <person name="Kinjo T."/>
            <person name="Motooka D."/>
            <person name="Nabeya D."/>
            <person name="Jung N."/>
            <person name="Uechi K."/>
            <person name="Horii T."/>
            <person name="Iida T."/>
            <person name="Fujita J."/>
            <person name="Nakamura S."/>
        </authorList>
    </citation>
    <scope>NUCLEOTIDE SEQUENCE [LARGE SCALE GENOMIC DNA]</scope>
    <source>
        <strain evidence="2 3">JCM 12603</strain>
    </source>
</reference>
<accession>A0A6N4V475</accession>
<dbReference type="KEGG" id="mpof:MPOR_03770"/>
<protein>
    <submittedName>
        <fullName evidence="2">Oxidoreductase</fullName>
    </submittedName>
</protein>
<dbReference type="InterPro" id="IPR000639">
    <property type="entry name" value="Epox_hydrolase-like"/>
</dbReference>
<dbReference type="EMBL" id="AP022570">
    <property type="protein sequence ID" value="BBX49351.1"/>
    <property type="molecule type" value="Genomic_DNA"/>
</dbReference>
<name>A0A6N4V475_9MYCO</name>
<dbReference type="PRINTS" id="PR00111">
    <property type="entry name" value="ABHYDROLASE"/>
</dbReference>
<evidence type="ECO:0000313" key="3">
    <source>
        <dbReference type="Proteomes" id="UP000466785"/>
    </source>
</evidence>
<dbReference type="SUPFAM" id="SSF53474">
    <property type="entry name" value="alpha/beta-Hydrolases"/>
    <property type="match status" value="1"/>
</dbReference>
<dbReference type="InterPro" id="IPR000073">
    <property type="entry name" value="AB_hydrolase_1"/>
</dbReference>
<feature type="domain" description="AB hydrolase-1" evidence="1">
    <location>
        <begin position="36"/>
        <end position="274"/>
    </location>
</feature>
<dbReference type="AlphaFoldDB" id="A0A6N4V475"/>
<dbReference type="RefSeq" id="WP_197746567.1">
    <property type="nucleotide sequence ID" value="NZ_AP022570.1"/>
</dbReference>
<dbReference type="GO" id="GO:0003824">
    <property type="term" value="F:catalytic activity"/>
    <property type="evidence" value="ECO:0007669"/>
    <property type="project" value="InterPro"/>
</dbReference>
<dbReference type="InterPro" id="IPR029058">
    <property type="entry name" value="AB_hydrolase_fold"/>
</dbReference>
<dbReference type="Pfam" id="PF00561">
    <property type="entry name" value="Abhydrolase_1"/>
    <property type="match status" value="1"/>
</dbReference>
<dbReference type="PANTHER" id="PTHR43689:SF8">
    <property type="entry name" value="ALPHA_BETA-HYDROLASES SUPERFAMILY PROTEIN"/>
    <property type="match status" value="1"/>
</dbReference>
<dbReference type="PANTHER" id="PTHR43689">
    <property type="entry name" value="HYDROLASE"/>
    <property type="match status" value="1"/>
</dbReference>
<organism evidence="2 3">
    <name type="scientific">Mycolicibacterium poriferae</name>
    <dbReference type="NCBI Taxonomy" id="39694"/>
    <lineage>
        <taxon>Bacteria</taxon>
        <taxon>Bacillati</taxon>
        <taxon>Actinomycetota</taxon>
        <taxon>Actinomycetes</taxon>
        <taxon>Mycobacteriales</taxon>
        <taxon>Mycobacteriaceae</taxon>
        <taxon>Mycolicibacterium</taxon>
    </lineage>
</organism>
<dbReference type="Gene3D" id="3.40.50.1820">
    <property type="entry name" value="alpha/beta hydrolase"/>
    <property type="match status" value="1"/>
</dbReference>
<dbReference type="Proteomes" id="UP000466785">
    <property type="component" value="Chromosome"/>
</dbReference>
<evidence type="ECO:0000313" key="2">
    <source>
        <dbReference type="EMBL" id="BBX49351.1"/>
    </source>
</evidence>
<gene>
    <name evidence="2" type="ORF">MPOR_03770</name>
</gene>